<dbReference type="InterPro" id="IPR000182">
    <property type="entry name" value="GNAT_dom"/>
</dbReference>
<dbReference type="SUPFAM" id="SSF55729">
    <property type="entry name" value="Acyl-CoA N-acyltransferases (Nat)"/>
    <property type="match status" value="1"/>
</dbReference>
<dbReference type="EMBL" id="DVFN01000072">
    <property type="protein sequence ID" value="HIQ69667.1"/>
    <property type="molecule type" value="Genomic_DNA"/>
</dbReference>
<dbReference type="Pfam" id="PF00583">
    <property type="entry name" value="Acetyltransf_1"/>
    <property type="match status" value="1"/>
</dbReference>
<name>A0A9D1CNS7_9FIRM</name>
<sequence length="217" mass="23687">MQNIPMFTGVHGMATLILKEIPISGLAYVLVRSVWKDDLAGLLAECRDFCRAAGAEAVYGSWETRDLPAAHAYDVLELTLDRDRLPPPPEPLALTPLTARNGPDYLAVYNRCFGKLPGHASYGPKDIQRLQGKNLAFLVYRDGVPAAVAELGENKLEGLGVLPEFRGLGWLLALTALARLPGPVLSLRVVSTNERALALYRRIGFGGAQVVSRVWRL</sequence>
<dbReference type="Proteomes" id="UP000886874">
    <property type="component" value="Unassembled WGS sequence"/>
</dbReference>
<evidence type="ECO:0000313" key="3">
    <source>
        <dbReference type="Proteomes" id="UP000886874"/>
    </source>
</evidence>
<dbReference type="PROSITE" id="PS51186">
    <property type="entry name" value="GNAT"/>
    <property type="match status" value="1"/>
</dbReference>
<dbReference type="GO" id="GO:0016747">
    <property type="term" value="F:acyltransferase activity, transferring groups other than amino-acyl groups"/>
    <property type="evidence" value="ECO:0007669"/>
    <property type="project" value="InterPro"/>
</dbReference>
<reference evidence="2" key="2">
    <citation type="journal article" date="2021" name="PeerJ">
        <title>Extensive microbial diversity within the chicken gut microbiome revealed by metagenomics and culture.</title>
        <authorList>
            <person name="Gilroy R."/>
            <person name="Ravi A."/>
            <person name="Getino M."/>
            <person name="Pursley I."/>
            <person name="Horton D.L."/>
            <person name="Alikhan N.F."/>
            <person name="Baker D."/>
            <person name="Gharbi K."/>
            <person name="Hall N."/>
            <person name="Watson M."/>
            <person name="Adriaenssens E.M."/>
            <person name="Foster-Nyarko E."/>
            <person name="Jarju S."/>
            <person name="Secka A."/>
            <person name="Antonio M."/>
            <person name="Oren A."/>
            <person name="Chaudhuri R.R."/>
            <person name="La Ragione R."/>
            <person name="Hildebrand F."/>
            <person name="Pallen M.J."/>
        </authorList>
    </citation>
    <scope>NUCLEOTIDE SEQUENCE</scope>
    <source>
        <strain evidence="2">ChiSjej2B20-13462</strain>
    </source>
</reference>
<dbReference type="AlphaFoldDB" id="A0A9D1CNS7"/>
<dbReference type="Gene3D" id="3.40.630.30">
    <property type="match status" value="1"/>
</dbReference>
<reference evidence="2" key="1">
    <citation type="submission" date="2020-10" db="EMBL/GenBank/DDBJ databases">
        <authorList>
            <person name="Gilroy R."/>
        </authorList>
    </citation>
    <scope>NUCLEOTIDE SEQUENCE</scope>
    <source>
        <strain evidence="2">ChiSjej2B20-13462</strain>
    </source>
</reference>
<gene>
    <name evidence="2" type="ORF">IAA67_04990</name>
</gene>
<protein>
    <recommendedName>
        <fullName evidence="1">N-acetyltransferase domain-containing protein</fullName>
    </recommendedName>
</protein>
<feature type="domain" description="N-acetyltransferase" evidence="1">
    <location>
        <begin position="92"/>
        <end position="217"/>
    </location>
</feature>
<evidence type="ECO:0000259" key="1">
    <source>
        <dbReference type="PROSITE" id="PS51186"/>
    </source>
</evidence>
<dbReference type="InterPro" id="IPR016181">
    <property type="entry name" value="Acyl_CoA_acyltransferase"/>
</dbReference>
<accession>A0A9D1CNS7</accession>
<comment type="caution">
    <text evidence="2">The sequence shown here is derived from an EMBL/GenBank/DDBJ whole genome shotgun (WGS) entry which is preliminary data.</text>
</comment>
<evidence type="ECO:0000313" key="2">
    <source>
        <dbReference type="EMBL" id="HIQ69667.1"/>
    </source>
</evidence>
<organism evidence="2 3">
    <name type="scientific">Candidatus Avoscillospira stercorigallinarum</name>
    <dbReference type="NCBI Taxonomy" id="2840708"/>
    <lineage>
        <taxon>Bacteria</taxon>
        <taxon>Bacillati</taxon>
        <taxon>Bacillota</taxon>
        <taxon>Clostridia</taxon>
        <taxon>Eubacteriales</taxon>
        <taxon>Oscillospiraceae</taxon>
        <taxon>Oscillospiraceae incertae sedis</taxon>
        <taxon>Candidatus Avoscillospira</taxon>
    </lineage>
</organism>
<proteinExistence type="predicted"/>